<proteinExistence type="predicted"/>
<name>A0A0F9KWF2_9ZZZZ</name>
<evidence type="ECO:0000313" key="1">
    <source>
        <dbReference type="EMBL" id="KKM19655.1"/>
    </source>
</evidence>
<gene>
    <name evidence="1" type="ORF">LCGC14_1653350</name>
</gene>
<organism evidence="1">
    <name type="scientific">marine sediment metagenome</name>
    <dbReference type="NCBI Taxonomy" id="412755"/>
    <lineage>
        <taxon>unclassified sequences</taxon>
        <taxon>metagenomes</taxon>
        <taxon>ecological metagenomes</taxon>
    </lineage>
</organism>
<comment type="caution">
    <text evidence="1">The sequence shown here is derived from an EMBL/GenBank/DDBJ whole genome shotgun (WGS) entry which is preliminary data.</text>
</comment>
<accession>A0A0F9KWF2</accession>
<sequence length="66" mass="7688">MENESKIKLNGHQVASDTQVRIVFTITNNDIKSFTELVFEKEGETMQSIQRKIRHFASTMRESTKK</sequence>
<dbReference type="EMBL" id="LAZR01013938">
    <property type="protein sequence ID" value="KKM19655.1"/>
    <property type="molecule type" value="Genomic_DNA"/>
</dbReference>
<dbReference type="AlphaFoldDB" id="A0A0F9KWF2"/>
<reference evidence="1" key="1">
    <citation type="journal article" date="2015" name="Nature">
        <title>Complex archaea that bridge the gap between prokaryotes and eukaryotes.</title>
        <authorList>
            <person name="Spang A."/>
            <person name="Saw J.H."/>
            <person name="Jorgensen S.L."/>
            <person name="Zaremba-Niedzwiedzka K."/>
            <person name="Martijn J."/>
            <person name="Lind A.E."/>
            <person name="van Eijk R."/>
            <person name="Schleper C."/>
            <person name="Guy L."/>
            <person name="Ettema T.J."/>
        </authorList>
    </citation>
    <scope>NUCLEOTIDE SEQUENCE</scope>
</reference>
<protein>
    <submittedName>
        <fullName evidence="1">Uncharacterized protein</fullName>
    </submittedName>
</protein>